<dbReference type="SUPFAM" id="SSF51998">
    <property type="entry name" value="PFL-like glycyl radical enzymes"/>
    <property type="match status" value="1"/>
</dbReference>
<organism evidence="13 14">
    <name type="scientific">Candidatus Dojkabacteria bacterium</name>
    <dbReference type="NCBI Taxonomy" id="2099670"/>
    <lineage>
        <taxon>Bacteria</taxon>
        <taxon>Candidatus Dojkabacteria</taxon>
    </lineage>
</organism>
<keyword evidence="8" id="KW-0676">Redox-active center</keyword>
<dbReference type="GO" id="GO:0004748">
    <property type="term" value="F:ribonucleoside-diphosphate reductase activity, thioredoxin disulfide as acceptor"/>
    <property type="evidence" value="ECO:0007669"/>
    <property type="project" value="TreeGrafter"/>
</dbReference>
<sequence length="665" mass="75763">MVTTTNSINTASDQFGNNTNKQEFLEKVKESKKYFPNSLAEFVYYMSYSRWLPEKGRRETWIETVDRYMDFMKENLGNKLTEQEYERVKNGIKEMRVVPSMRLLWSAGPAARATNVTAYNCAYLAVTKPEDLGEIMYISMCGAGVGFSVEKQFIENFPVVKMQTGDILPKYTIEDSKEGWAKAFVFGVKTWLDGKNVIFDFSQLRPKGARLKTMGGRSSGPEPLVDLIDFTRRKILSKQGQKLSTLDIHDICCKIGQIVVAGGVRRSAMISLSDLDDEEMRHAKEGQFYLHSPQRFMANNSAVYNQKPSSVEFLKEWTALASSGSGERGIFNRGGLKHQLPARRWETFRDYASSAGTNPCGEIVLRSKQFCNLSSIVARENDTLESLIDKIELATILGTYQSMLTDFKFLSPEWKKNCEEERLLGVSFTGLWDCPILRNQEVMSKLRDHAIEVNRRYAERFGINPSTCVTTVKPSGNSSQLTDTSSGLHTRHSPYYIRRVRISSTDPLFKMLKEQGFPFKPEVGQSYDNANTYVLEFPVKSPESAVYKNNISAIEQLEIWKMCKVNFTEHNPSVTISVGKDEWLEAGNWIYKNWDIIGGLAFLPKEEEDIVYELAPYETISKEQYEEMVSKLPEIDYSRLIDFELDDETNGAKEYACVGDKCEIV</sequence>
<comment type="caution">
    <text evidence="13">The sequence shown here is derived from an EMBL/GenBank/DDBJ whole genome shotgun (WGS) entry which is preliminary data.</text>
</comment>
<evidence type="ECO:0000256" key="10">
    <source>
        <dbReference type="ARBA" id="ARBA00048987"/>
    </source>
</evidence>
<evidence type="ECO:0000313" key="13">
    <source>
        <dbReference type="EMBL" id="RMD77143.1"/>
    </source>
</evidence>
<evidence type="ECO:0000313" key="14">
    <source>
        <dbReference type="Proteomes" id="UP000269410"/>
    </source>
</evidence>
<dbReference type="InterPro" id="IPR040763">
    <property type="entry name" value="RNR_alpha_hel"/>
</dbReference>
<keyword evidence="6" id="KW-0560">Oxidoreductase</keyword>
<dbReference type="Pfam" id="PF21995">
    <property type="entry name" value="RNR-II_ins_dom"/>
    <property type="match status" value="1"/>
</dbReference>
<reference evidence="13 14" key="1">
    <citation type="submission" date="2018-10" db="EMBL/GenBank/DDBJ databases">
        <title>Thermophilic Lithotrophy and Phototrophy in an Intertidal, Iron-rich, Geothermal Spring.</title>
        <authorList>
            <person name="Ward L.M."/>
            <person name="Idei A."/>
            <person name="Nakagawa M."/>
            <person name="Ueno Y."/>
            <person name="Fischer W."/>
            <person name="Mcglynn S.E."/>
        </authorList>
    </citation>
    <scope>NUCLEOTIDE SEQUENCE [LARGE SCALE GENOMIC DNA]</scope>
    <source>
        <strain evidence="13">J137</strain>
    </source>
</reference>
<dbReference type="GO" id="GO:0006260">
    <property type="term" value="P:DNA replication"/>
    <property type="evidence" value="ECO:0007669"/>
    <property type="project" value="UniProtKB-KW"/>
</dbReference>
<dbReference type="PANTHER" id="PTHR43371:SF1">
    <property type="entry name" value="RIBONUCLEOSIDE-DIPHOSPHATE REDUCTASE"/>
    <property type="match status" value="1"/>
</dbReference>
<dbReference type="GO" id="GO:0008998">
    <property type="term" value="F:ribonucleoside-triphosphate reductase (thioredoxin) activity"/>
    <property type="evidence" value="ECO:0007669"/>
    <property type="project" value="UniProtKB-EC"/>
</dbReference>
<dbReference type="EC" id="1.17.4.2" evidence="3"/>
<evidence type="ECO:0000256" key="9">
    <source>
        <dbReference type="ARBA" id="ARBA00023285"/>
    </source>
</evidence>
<evidence type="ECO:0000256" key="7">
    <source>
        <dbReference type="ARBA" id="ARBA00023157"/>
    </source>
</evidence>
<evidence type="ECO:0000256" key="8">
    <source>
        <dbReference type="ARBA" id="ARBA00023284"/>
    </source>
</evidence>
<evidence type="ECO:0000256" key="5">
    <source>
        <dbReference type="ARBA" id="ARBA00022705"/>
    </source>
</evidence>
<comment type="catalytic activity">
    <reaction evidence="10">
        <text>a 2'-deoxyribonucleoside 5'-triphosphate + [thioredoxin]-disulfide + H2O = a ribonucleoside 5'-triphosphate + [thioredoxin]-dithiol</text>
        <dbReference type="Rhea" id="RHEA:12701"/>
        <dbReference type="Rhea" id="RHEA-COMP:10698"/>
        <dbReference type="Rhea" id="RHEA-COMP:10700"/>
        <dbReference type="ChEBI" id="CHEBI:15377"/>
        <dbReference type="ChEBI" id="CHEBI:29950"/>
        <dbReference type="ChEBI" id="CHEBI:50058"/>
        <dbReference type="ChEBI" id="CHEBI:61557"/>
        <dbReference type="ChEBI" id="CHEBI:61560"/>
        <dbReference type="EC" id="1.17.4.2"/>
    </reaction>
</comment>
<feature type="domain" description="Ribonucleotide reductase alpha-helical" evidence="11">
    <location>
        <begin position="21"/>
        <end position="105"/>
    </location>
</feature>
<evidence type="ECO:0000256" key="4">
    <source>
        <dbReference type="ARBA" id="ARBA00022628"/>
    </source>
</evidence>
<protein>
    <recommendedName>
        <fullName evidence="3">ribonucleoside-triphosphate reductase (thioredoxin)</fullName>
        <ecNumber evidence="3">1.17.4.2</ecNumber>
    </recommendedName>
</protein>
<dbReference type="Pfam" id="PF17975">
    <property type="entry name" value="RNR_Alpha"/>
    <property type="match status" value="1"/>
</dbReference>
<dbReference type="GO" id="GO:0031419">
    <property type="term" value="F:cobalamin binding"/>
    <property type="evidence" value="ECO:0007669"/>
    <property type="project" value="UniProtKB-KW"/>
</dbReference>
<accession>A0A3M0YZK4</accession>
<gene>
    <name evidence="13" type="ORF">D6810_01910</name>
</gene>
<dbReference type="Gene3D" id="3.20.70.20">
    <property type="match status" value="2"/>
</dbReference>
<dbReference type="Proteomes" id="UP000269410">
    <property type="component" value="Unassembled WGS sequence"/>
</dbReference>
<evidence type="ECO:0000256" key="1">
    <source>
        <dbReference type="ARBA" id="ARBA00001922"/>
    </source>
</evidence>
<dbReference type="InterPro" id="IPR050862">
    <property type="entry name" value="RdRp_reductase_class-2"/>
</dbReference>
<dbReference type="AlphaFoldDB" id="A0A3M0YZK4"/>
<keyword evidence="4" id="KW-0846">Cobalamin</keyword>
<proteinExistence type="inferred from homology"/>
<name>A0A3M0YZK4_9BACT</name>
<dbReference type="PANTHER" id="PTHR43371">
    <property type="entry name" value="VITAMIN B12-DEPENDENT RIBONUCLEOTIDE REDUCTASE"/>
    <property type="match status" value="1"/>
</dbReference>
<keyword evidence="9" id="KW-0170">Cobalt</keyword>
<keyword evidence="5" id="KW-0235">DNA replication</keyword>
<feature type="domain" description="B12-dependent ribonucleotide reductase insertion" evidence="12">
    <location>
        <begin position="170"/>
        <end position="228"/>
    </location>
</feature>
<dbReference type="InterPro" id="IPR054158">
    <property type="entry name" value="RNR-II_ins_dom"/>
</dbReference>
<keyword evidence="7" id="KW-1015">Disulfide bond</keyword>
<dbReference type="EMBL" id="RFKV01000059">
    <property type="protein sequence ID" value="RMD77143.1"/>
    <property type="molecule type" value="Genomic_DNA"/>
</dbReference>
<evidence type="ECO:0000256" key="2">
    <source>
        <dbReference type="ARBA" id="ARBA00005654"/>
    </source>
</evidence>
<evidence type="ECO:0000259" key="11">
    <source>
        <dbReference type="Pfam" id="PF17975"/>
    </source>
</evidence>
<comment type="cofactor">
    <cofactor evidence="1">
        <name>adenosylcob(III)alamin</name>
        <dbReference type="ChEBI" id="CHEBI:18408"/>
    </cofactor>
</comment>
<evidence type="ECO:0000256" key="3">
    <source>
        <dbReference type="ARBA" id="ARBA00012275"/>
    </source>
</evidence>
<evidence type="ECO:0000256" key="6">
    <source>
        <dbReference type="ARBA" id="ARBA00023002"/>
    </source>
</evidence>
<comment type="similarity">
    <text evidence="2">Belongs to the class II ribonucleoside-triphosphate reductase family.</text>
</comment>
<evidence type="ECO:0000259" key="12">
    <source>
        <dbReference type="Pfam" id="PF21995"/>
    </source>
</evidence>